<keyword evidence="1" id="KW-0812">Transmembrane</keyword>
<evidence type="ECO:0000313" key="2">
    <source>
        <dbReference type="EMBL" id="KAK9267401.1"/>
    </source>
</evidence>
<organism evidence="2 3">
    <name type="scientific">Liquidambar formosana</name>
    <name type="common">Formosan gum</name>
    <dbReference type="NCBI Taxonomy" id="63359"/>
    <lineage>
        <taxon>Eukaryota</taxon>
        <taxon>Viridiplantae</taxon>
        <taxon>Streptophyta</taxon>
        <taxon>Embryophyta</taxon>
        <taxon>Tracheophyta</taxon>
        <taxon>Spermatophyta</taxon>
        <taxon>Magnoliopsida</taxon>
        <taxon>eudicotyledons</taxon>
        <taxon>Gunneridae</taxon>
        <taxon>Pentapetalae</taxon>
        <taxon>Saxifragales</taxon>
        <taxon>Altingiaceae</taxon>
        <taxon>Liquidambar</taxon>
    </lineage>
</organism>
<accession>A0AAP0N7Z9</accession>
<name>A0AAP0N7Z9_LIQFO</name>
<evidence type="ECO:0000256" key="1">
    <source>
        <dbReference type="SAM" id="Phobius"/>
    </source>
</evidence>
<gene>
    <name evidence="2" type="ORF">L1049_009826</name>
</gene>
<feature type="transmembrane region" description="Helical" evidence="1">
    <location>
        <begin position="72"/>
        <end position="90"/>
    </location>
</feature>
<proteinExistence type="predicted"/>
<dbReference type="EMBL" id="JBBPBK010000016">
    <property type="protein sequence ID" value="KAK9267401.1"/>
    <property type="molecule type" value="Genomic_DNA"/>
</dbReference>
<sequence>MMQPWRKMIVTLIAVQAVQNQKRYKQAVNNEPAARYEFTCKPSSLEMILVKETCNLMRFGPLLSSGYVTYKFVVYVTSCLSVLVKIWFLCK</sequence>
<comment type="caution">
    <text evidence="2">The sequence shown here is derived from an EMBL/GenBank/DDBJ whole genome shotgun (WGS) entry which is preliminary data.</text>
</comment>
<evidence type="ECO:0000313" key="3">
    <source>
        <dbReference type="Proteomes" id="UP001415857"/>
    </source>
</evidence>
<protein>
    <submittedName>
        <fullName evidence="2">Uncharacterized protein</fullName>
    </submittedName>
</protein>
<keyword evidence="1" id="KW-0472">Membrane</keyword>
<reference evidence="2 3" key="1">
    <citation type="journal article" date="2024" name="Plant J.">
        <title>Genome sequences and population genomics reveal climatic adaptation and genomic divergence between two closely related sweetgum species.</title>
        <authorList>
            <person name="Xu W.Q."/>
            <person name="Ren C.Q."/>
            <person name="Zhang X.Y."/>
            <person name="Comes H.P."/>
            <person name="Liu X.H."/>
            <person name="Li Y.G."/>
            <person name="Kettle C.J."/>
            <person name="Jalonen R."/>
            <person name="Gaisberger H."/>
            <person name="Ma Y.Z."/>
            <person name="Qiu Y.X."/>
        </authorList>
    </citation>
    <scope>NUCLEOTIDE SEQUENCE [LARGE SCALE GENOMIC DNA]</scope>
    <source>
        <strain evidence="2">Hangzhou</strain>
    </source>
</reference>
<dbReference type="AlphaFoldDB" id="A0AAP0N7Z9"/>
<dbReference type="Proteomes" id="UP001415857">
    <property type="component" value="Unassembled WGS sequence"/>
</dbReference>
<keyword evidence="3" id="KW-1185">Reference proteome</keyword>
<keyword evidence="1" id="KW-1133">Transmembrane helix</keyword>